<dbReference type="InterPro" id="IPR020568">
    <property type="entry name" value="Ribosomal_Su5_D2-typ_SF"/>
</dbReference>
<proteinExistence type="inferred from homology"/>
<evidence type="ECO:0000256" key="5">
    <source>
        <dbReference type="ARBA" id="ARBA00022801"/>
    </source>
</evidence>
<dbReference type="STRING" id="1031564.CINS_0472"/>
<evidence type="ECO:0000256" key="4">
    <source>
        <dbReference type="ARBA" id="ARBA00022759"/>
    </source>
</evidence>
<dbReference type="GO" id="GO:0004526">
    <property type="term" value="F:ribonuclease P activity"/>
    <property type="evidence" value="ECO:0007669"/>
    <property type="project" value="UniProtKB-UniRule"/>
</dbReference>
<dbReference type="NCBIfam" id="TIGR00188">
    <property type="entry name" value="rnpA"/>
    <property type="match status" value="1"/>
</dbReference>
<comment type="catalytic activity">
    <reaction evidence="7">
        <text>Endonucleolytic cleavage of RNA, removing 5'-extranucleotides from tRNA precursor.</text>
        <dbReference type="EC" id="3.1.26.5"/>
    </reaction>
</comment>
<dbReference type="InterPro" id="IPR014721">
    <property type="entry name" value="Ribsml_uS5_D2-typ_fold_subgr"/>
</dbReference>
<protein>
    <recommendedName>
        <fullName evidence="7 8">Ribonuclease P protein component</fullName>
        <shortName evidence="7">RNase P protein</shortName>
        <shortName evidence="7">RNaseP protein</shortName>
        <ecNumber evidence="7 8">3.1.26.5</ecNumber>
    </recommendedName>
    <alternativeName>
        <fullName evidence="7">Protein C5</fullName>
    </alternativeName>
</protein>
<dbReference type="GO" id="GO:0001682">
    <property type="term" value="P:tRNA 5'-leader removal"/>
    <property type="evidence" value="ECO:0007669"/>
    <property type="project" value="UniProtKB-UniRule"/>
</dbReference>
<reference evidence="9 10" key="1">
    <citation type="journal article" date="2014" name="Genome Biol. Evol.">
        <title>Comparative Genomics of the Campylobacter lari Group.</title>
        <authorList>
            <person name="Miller W.G."/>
            <person name="Yee E."/>
            <person name="Chapman M.H."/>
            <person name="Smith T.P."/>
            <person name="Bono J.L."/>
            <person name="Huynh S."/>
            <person name="Parker C.T."/>
            <person name="Vandamme P."/>
            <person name="Luong K."/>
            <person name="Korlach J."/>
        </authorList>
    </citation>
    <scope>NUCLEOTIDE SEQUENCE [LARGE SCALE GENOMIC DNA]</scope>
    <source>
        <strain evidence="9 10">NCTC 12927</strain>
    </source>
</reference>
<dbReference type="SUPFAM" id="SSF54211">
    <property type="entry name" value="Ribosomal protein S5 domain 2-like"/>
    <property type="match status" value="1"/>
</dbReference>
<organism evidence="9 10">
    <name type="scientific">Campylobacter insulaenigrae NCTC 12927</name>
    <dbReference type="NCBI Taxonomy" id="1031564"/>
    <lineage>
        <taxon>Bacteria</taxon>
        <taxon>Pseudomonadati</taxon>
        <taxon>Campylobacterota</taxon>
        <taxon>Epsilonproteobacteria</taxon>
        <taxon>Campylobacterales</taxon>
        <taxon>Campylobacteraceae</taxon>
        <taxon>Campylobacter</taxon>
    </lineage>
</organism>
<dbReference type="AlphaFoldDB" id="A0A0A8H3K0"/>
<dbReference type="EC" id="3.1.26.5" evidence="7 8"/>
<dbReference type="HAMAP" id="MF_00227">
    <property type="entry name" value="RNase_P"/>
    <property type="match status" value="1"/>
</dbReference>
<gene>
    <name evidence="7 9" type="primary">rnpA</name>
    <name evidence="9" type="ORF">CINS_0472</name>
</gene>
<comment type="subunit">
    <text evidence="7">Consists of a catalytic RNA component (M1 or rnpB) and a protein subunit.</text>
</comment>
<dbReference type="Pfam" id="PF00825">
    <property type="entry name" value="Ribonuclease_P"/>
    <property type="match status" value="1"/>
</dbReference>
<evidence type="ECO:0000256" key="8">
    <source>
        <dbReference type="NCBIfam" id="TIGR00188"/>
    </source>
</evidence>
<dbReference type="KEGG" id="cis:CINS_0472"/>
<keyword evidence="4 7" id="KW-0255">Endonuclease</keyword>
<dbReference type="Gene3D" id="3.30.230.10">
    <property type="match status" value="1"/>
</dbReference>
<evidence type="ECO:0000313" key="10">
    <source>
        <dbReference type="Proteomes" id="UP000031163"/>
    </source>
</evidence>
<dbReference type="PROSITE" id="PS00648">
    <property type="entry name" value="RIBONUCLEASE_P"/>
    <property type="match status" value="1"/>
</dbReference>
<keyword evidence="3 7" id="KW-0540">Nuclease</keyword>
<evidence type="ECO:0000256" key="2">
    <source>
        <dbReference type="ARBA" id="ARBA00022694"/>
    </source>
</evidence>
<dbReference type="GO" id="GO:0042781">
    <property type="term" value="F:3'-tRNA processing endoribonuclease activity"/>
    <property type="evidence" value="ECO:0007669"/>
    <property type="project" value="TreeGrafter"/>
</dbReference>
<keyword evidence="6 7" id="KW-0694">RNA-binding</keyword>
<evidence type="ECO:0000256" key="1">
    <source>
        <dbReference type="ARBA" id="ARBA00002663"/>
    </source>
</evidence>
<evidence type="ECO:0000256" key="3">
    <source>
        <dbReference type="ARBA" id="ARBA00022722"/>
    </source>
</evidence>
<dbReference type="Proteomes" id="UP000031163">
    <property type="component" value="Chromosome"/>
</dbReference>
<keyword evidence="5 7" id="KW-0378">Hydrolase</keyword>
<comment type="similarity">
    <text evidence="7">Belongs to the RnpA family.</text>
</comment>
<dbReference type="PANTHER" id="PTHR33992:SF1">
    <property type="entry name" value="RIBONUCLEASE P PROTEIN COMPONENT"/>
    <property type="match status" value="1"/>
</dbReference>
<name>A0A0A8H3K0_9BACT</name>
<comment type="function">
    <text evidence="1 7">RNaseP catalyzes the removal of the 5'-leader sequence from pre-tRNA to produce the mature 5'-terminus. It can also cleave other RNA substrates such as 4.5S RNA. The protein component plays an auxiliary but essential role in vivo by binding to the 5'-leader sequence and broadening the substrate specificity of the ribozyme.</text>
</comment>
<evidence type="ECO:0000256" key="7">
    <source>
        <dbReference type="HAMAP-Rule" id="MF_00227"/>
    </source>
</evidence>
<dbReference type="GO" id="GO:0000049">
    <property type="term" value="F:tRNA binding"/>
    <property type="evidence" value="ECO:0007669"/>
    <property type="project" value="UniProtKB-UniRule"/>
</dbReference>
<evidence type="ECO:0000313" key="9">
    <source>
        <dbReference type="EMBL" id="AJC87459.2"/>
    </source>
</evidence>
<dbReference type="PANTHER" id="PTHR33992">
    <property type="entry name" value="RIBONUCLEASE P PROTEIN COMPONENT"/>
    <property type="match status" value="1"/>
</dbReference>
<sequence>MSCIKDFLNISNVREFAAIYKEGKKWHCEGMIIFYFPSQEKKFAVVASKKVGKAVERNRAKRLLRSAFFQLRNQVENGKYILVAKTGIIEIPFLKLEKNLKWGFKKIGCIKQSACNS</sequence>
<accession>A0A0A8H3K0</accession>
<dbReference type="InterPro" id="IPR020539">
    <property type="entry name" value="RNase_P_CS"/>
</dbReference>
<keyword evidence="2 7" id="KW-0819">tRNA processing</keyword>
<dbReference type="GO" id="GO:0030677">
    <property type="term" value="C:ribonuclease P complex"/>
    <property type="evidence" value="ECO:0007669"/>
    <property type="project" value="TreeGrafter"/>
</dbReference>
<dbReference type="InterPro" id="IPR000100">
    <property type="entry name" value="RNase_P"/>
</dbReference>
<evidence type="ECO:0000256" key="6">
    <source>
        <dbReference type="ARBA" id="ARBA00022884"/>
    </source>
</evidence>
<dbReference type="EMBL" id="CP007770">
    <property type="protein sequence ID" value="AJC87459.2"/>
    <property type="molecule type" value="Genomic_DNA"/>
</dbReference>